<evidence type="ECO:0000256" key="9">
    <source>
        <dbReference type="SAM" id="SignalP"/>
    </source>
</evidence>
<dbReference type="GO" id="GO:0042883">
    <property type="term" value="P:cysteine transport"/>
    <property type="evidence" value="ECO:0007669"/>
    <property type="project" value="InterPro"/>
</dbReference>
<dbReference type="GO" id="GO:0005524">
    <property type="term" value="F:ATP binding"/>
    <property type="evidence" value="ECO:0007669"/>
    <property type="project" value="UniProtKB-KW"/>
</dbReference>
<dbReference type="InterPro" id="IPR011527">
    <property type="entry name" value="ABC1_TM_dom"/>
</dbReference>
<dbReference type="PROSITE" id="PS50893">
    <property type="entry name" value="ABC_TRANSPORTER_2"/>
    <property type="match status" value="2"/>
</dbReference>
<dbReference type="InterPro" id="IPR003439">
    <property type="entry name" value="ABC_transporter-like_ATP-bd"/>
</dbReference>
<feature type="transmembrane region" description="Helical" evidence="8">
    <location>
        <begin position="85"/>
        <end position="118"/>
    </location>
</feature>
<feature type="transmembrane region" description="Helical" evidence="8">
    <location>
        <begin position="530"/>
        <end position="554"/>
    </location>
</feature>
<dbReference type="InterPro" id="IPR014223">
    <property type="entry name" value="ABC_CydC/D"/>
</dbReference>
<keyword evidence="13" id="KW-1185">Reference proteome</keyword>
<feature type="compositionally biased region" description="Polar residues" evidence="7">
    <location>
        <begin position="272"/>
        <end position="291"/>
    </location>
</feature>
<evidence type="ECO:0000256" key="5">
    <source>
        <dbReference type="ARBA" id="ARBA00022989"/>
    </source>
</evidence>
<feature type="transmembrane region" description="Helical" evidence="8">
    <location>
        <begin position="670"/>
        <end position="690"/>
    </location>
</feature>
<evidence type="ECO:0000313" key="13">
    <source>
        <dbReference type="Proteomes" id="UP000649617"/>
    </source>
</evidence>
<comment type="subcellular location">
    <subcellularLocation>
        <location evidence="1">Membrane</location>
        <topology evidence="1">Multi-pass membrane protein</topology>
    </subcellularLocation>
</comment>
<dbReference type="SUPFAM" id="SSF90123">
    <property type="entry name" value="ABC transporter transmembrane region"/>
    <property type="match status" value="2"/>
</dbReference>
<keyword evidence="6 8" id="KW-0472">Membrane</keyword>
<feature type="domain" description="ABC transmembrane type-1" evidence="11">
    <location>
        <begin position="531"/>
        <end position="814"/>
    </location>
</feature>
<dbReference type="Proteomes" id="UP000649617">
    <property type="component" value="Unassembled WGS sequence"/>
</dbReference>
<feature type="domain" description="ABC transporter" evidence="10">
    <location>
        <begin position="299"/>
        <end position="535"/>
    </location>
</feature>
<feature type="domain" description="ABC transmembrane type-1" evidence="11">
    <location>
        <begin position="1"/>
        <end position="252"/>
    </location>
</feature>
<dbReference type="NCBIfam" id="TIGR02868">
    <property type="entry name" value="CydC"/>
    <property type="match status" value="1"/>
</dbReference>
<dbReference type="PANTHER" id="PTHR24221:SF261">
    <property type="entry name" value="GLUTATHIONE_L-CYSTEINE TRANSPORT SYSTEM ATP-BINDING_PERMEASE PROTEIN CYDD"/>
    <property type="match status" value="1"/>
</dbReference>
<dbReference type="PROSITE" id="PS50929">
    <property type="entry name" value="ABC_TM1F"/>
    <property type="match status" value="2"/>
</dbReference>
<evidence type="ECO:0000259" key="10">
    <source>
        <dbReference type="PROSITE" id="PS50893"/>
    </source>
</evidence>
<dbReference type="Gene3D" id="3.40.50.300">
    <property type="entry name" value="P-loop containing nucleotide triphosphate hydrolases"/>
    <property type="match status" value="2"/>
</dbReference>
<dbReference type="GO" id="GO:0045454">
    <property type="term" value="P:cell redox homeostasis"/>
    <property type="evidence" value="ECO:0007669"/>
    <property type="project" value="InterPro"/>
</dbReference>
<feature type="signal peptide" evidence="9">
    <location>
        <begin position="1"/>
        <end position="20"/>
    </location>
</feature>
<proteinExistence type="predicted"/>
<dbReference type="InterPro" id="IPR039421">
    <property type="entry name" value="Type_1_exporter"/>
</dbReference>
<dbReference type="InterPro" id="IPR014216">
    <property type="entry name" value="ABC_transptr_CydD"/>
</dbReference>
<feature type="domain" description="ABC transporter" evidence="10">
    <location>
        <begin position="850"/>
        <end position="1058"/>
    </location>
</feature>
<dbReference type="SUPFAM" id="SSF52540">
    <property type="entry name" value="P-loop containing nucleoside triphosphate hydrolases"/>
    <property type="match status" value="2"/>
</dbReference>
<feature type="chain" id="PRO_5032552269" evidence="9">
    <location>
        <begin position="21"/>
        <end position="1058"/>
    </location>
</feature>
<dbReference type="EMBL" id="CAJNIZ010019153">
    <property type="protein sequence ID" value="CAE7422029.1"/>
    <property type="molecule type" value="Genomic_DNA"/>
</dbReference>
<feature type="transmembrane region" description="Helical" evidence="8">
    <location>
        <begin position="784"/>
        <end position="807"/>
    </location>
</feature>
<dbReference type="InterPro" id="IPR003593">
    <property type="entry name" value="AAA+_ATPase"/>
</dbReference>
<dbReference type="AlphaFoldDB" id="A0A812R6C3"/>
<accession>A0A812R6C3</accession>
<dbReference type="Pfam" id="PF00664">
    <property type="entry name" value="ABC_membrane"/>
    <property type="match status" value="1"/>
</dbReference>
<keyword evidence="4" id="KW-0067">ATP-binding</keyword>
<dbReference type="GO" id="GO:0140359">
    <property type="term" value="F:ABC-type transporter activity"/>
    <property type="evidence" value="ECO:0007669"/>
    <property type="project" value="InterPro"/>
</dbReference>
<feature type="transmembrane region" description="Helical" evidence="8">
    <location>
        <begin position="641"/>
        <end position="664"/>
    </location>
</feature>
<dbReference type="GO" id="GO:0016020">
    <property type="term" value="C:membrane"/>
    <property type="evidence" value="ECO:0007669"/>
    <property type="project" value="UniProtKB-SubCell"/>
</dbReference>
<feature type="transmembrane region" description="Helical" evidence="8">
    <location>
        <begin position="560"/>
        <end position="583"/>
    </location>
</feature>
<evidence type="ECO:0000256" key="6">
    <source>
        <dbReference type="ARBA" id="ARBA00023136"/>
    </source>
</evidence>
<dbReference type="GO" id="GO:0016887">
    <property type="term" value="F:ATP hydrolysis activity"/>
    <property type="evidence" value="ECO:0007669"/>
    <property type="project" value="InterPro"/>
</dbReference>
<dbReference type="CDD" id="cd03228">
    <property type="entry name" value="ABCC_MRP_Like"/>
    <property type="match status" value="1"/>
</dbReference>
<dbReference type="InterPro" id="IPR027417">
    <property type="entry name" value="P-loop_NTPase"/>
</dbReference>
<dbReference type="InterPro" id="IPR036640">
    <property type="entry name" value="ABC1_TM_sf"/>
</dbReference>
<evidence type="ECO:0000259" key="11">
    <source>
        <dbReference type="PROSITE" id="PS50929"/>
    </source>
</evidence>
<keyword evidence="2 8" id="KW-0812">Transmembrane</keyword>
<dbReference type="NCBIfam" id="TIGR02857">
    <property type="entry name" value="CydD"/>
    <property type="match status" value="1"/>
</dbReference>
<protein>
    <submittedName>
        <fullName evidence="12">CydD protein</fullName>
    </submittedName>
</protein>
<dbReference type="SMART" id="SM00382">
    <property type="entry name" value="AAA"/>
    <property type="match status" value="2"/>
</dbReference>
<feature type="transmembrane region" description="Helical" evidence="8">
    <location>
        <begin position="221"/>
        <end position="240"/>
    </location>
</feature>
<organism evidence="12 13">
    <name type="scientific">Symbiodinium pilosum</name>
    <name type="common">Dinoflagellate</name>
    <dbReference type="NCBI Taxonomy" id="2952"/>
    <lineage>
        <taxon>Eukaryota</taxon>
        <taxon>Sar</taxon>
        <taxon>Alveolata</taxon>
        <taxon>Dinophyceae</taxon>
        <taxon>Suessiales</taxon>
        <taxon>Symbiodiniaceae</taxon>
        <taxon>Symbiodinium</taxon>
    </lineage>
</organism>
<evidence type="ECO:0000313" key="12">
    <source>
        <dbReference type="EMBL" id="CAE7422029.1"/>
    </source>
</evidence>
<evidence type="ECO:0000256" key="8">
    <source>
        <dbReference type="SAM" id="Phobius"/>
    </source>
</evidence>
<reference evidence="12" key="1">
    <citation type="submission" date="2021-02" db="EMBL/GenBank/DDBJ databases">
        <authorList>
            <person name="Dougan E. K."/>
            <person name="Rhodes N."/>
            <person name="Thang M."/>
            <person name="Chan C."/>
        </authorList>
    </citation>
    <scope>NUCLEOTIDE SEQUENCE</scope>
</reference>
<dbReference type="PROSITE" id="PS00211">
    <property type="entry name" value="ABC_TRANSPORTER_1"/>
    <property type="match status" value="2"/>
</dbReference>
<keyword evidence="3" id="KW-0547">Nucleotide-binding</keyword>
<keyword evidence="5 8" id="KW-1133">Transmembrane helix</keyword>
<keyword evidence="9" id="KW-0732">Signal</keyword>
<dbReference type="GO" id="GO:0034775">
    <property type="term" value="P:glutathione transmembrane transport"/>
    <property type="evidence" value="ECO:0007669"/>
    <property type="project" value="InterPro"/>
</dbReference>
<evidence type="ECO:0000256" key="7">
    <source>
        <dbReference type="SAM" id="MobiDB-lite"/>
    </source>
</evidence>
<feature type="region of interest" description="Disordered" evidence="7">
    <location>
        <begin position="272"/>
        <end position="293"/>
    </location>
</feature>
<dbReference type="Gene3D" id="1.20.1560.10">
    <property type="entry name" value="ABC transporter type 1, transmembrane domain"/>
    <property type="match status" value="2"/>
</dbReference>
<dbReference type="PANTHER" id="PTHR24221">
    <property type="entry name" value="ATP-BINDING CASSETTE SUB-FAMILY B"/>
    <property type="match status" value="1"/>
</dbReference>
<evidence type="ECO:0000256" key="1">
    <source>
        <dbReference type="ARBA" id="ARBA00004141"/>
    </source>
</evidence>
<gene>
    <name evidence="12" type="primary">cydD</name>
    <name evidence="12" type="ORF">SPIL2461_LOCUS10366</name>
</gene>
<name>A0A812R6C3_SYMPI</name>
<dbReference type="InterPro" id="IPR017871">
    <property type="entry name" value="ABC_transporter-like_CS"/>
</dbReference>
<dbReference type="Pfam" id="PF00005">
    <property type="entry name" value="ABC_tran"/>
    <property type="match status" value="2"/>
</dbReference>
<feature type="transmembrane region" description="Helical" evidence="8">
    <location>
        <begin position="181"/>
        <end position="209"/>
    </location>
</feature>
<evidence type="ECO:0000256" key="3">
    <source>
        <dbReference type="ARBA" id="ARBA00022741"/>
    </source>
</evidence>
<evidence type="ECO:0000256" key="2">
    <source>
        <dbReference type="ARBA" id="ARBA00022692"/>
    </source>
</evidence>
<comment type="caution">
    <text evidence="12">The sequence shown here is derived from an EMBL/GenBank/DDBJ whole genome shotgun (WGS) entry which is preliminary data.</text>
</comment>
<dbReference type="OrthoDB" id="6500128at2759"/>
<dbReference type="CDD" id="cd18584">
    <property type="entry name" value="ABC_6TM_AarD_CydD"/>
    <property type="match status" value="1"/>
</dbReference>
<sequence>MAAVSVILIAVVRVFLQKHARDIARRTARNIQERARSALLFAAVARSPSESFPSSGAFAAHVVDQVDLLGPYYRNFMPQYMRLKLVPIGIVLITAWFSWLAALILLVCGPVIPVFMALIGSRAKAASEEQQEELTRLSGLLLDRIRGLETLTVFGALDRTRSDIHDAGERFRLGTMKVLKVAFLSSTVLELFSALGIAFSAVYVGFTLLGDLDIGTWGTPLGYAGGLFVLLLAPEFFAPLRAFSAAYHDRAAGIAASRKLSELLADMQTGSPAEIRTSNGTQESGTGQGSRNLFGPPAISFSNLSITLSGRPVFDRFTFSIASAETVLLAGKSGRGKSTLLDCVLGFRTPDTGQVLLDGTDVHLLARELRSSVMWLAQAPRLFHGSVKANLLKGHSSPDTITSDEIWDALRLAGAEDLVRRLPQGLSTQIGENGFGLSVGEIRRIALARAALRTDAGLLLADEPTAGLDRETAADVVNGLQRLAKGRTTLVASHDAAVLGLPGRLLDLDKVGARELETAKRQAKYDRFHFWIGILVAVLPAAAGILLLGVSGWFITAAAIAGLSGAFLNIFAPSAIIRALAIVRTAGRYGERLLTHDATFRFLSDLRDRLFALHSSTALQGRRSGMLLNRLTADIAALDAIYLRLVVPGAVAVVILICLLAFWASVSAPVFLVGLVFVLAWTLLAFRSFARPDNNSARRADAASEAMRLRAADMAAGRRDLAVYGGMDAAADDIVDAGHRLEQAEDLLEGRAETTSAVSNLVGQTFLATMLTVCVLGVEDGSIGVAFAVGLVLVVIALPEIISMMLAGLENLPRMSLAAGRATRAGEAPSGSGKAQTDIEDPKLCTASVLRFHGVSYRYEGAAKNVLDGLSFEIGPGEIVAIAGRSGCGKSTIAALAARLIGPRDGYILLNGRPVDDYREDELRRTVTVVSQRPYLFNDTLAANLHLADPRATDAELWNALEQSALAERIAAGRNGLSAVLGEGGLGLSGGEQRRLALARAFLTRPALFVLDEMTEGLDEGTAGDVLGRFLEYRGKSAVLMIAHKQRELDAADRVLHL</sequence>
<evidence type="ECO:0000256" key="4">
    <source>
        <dbReference type="ARBA" id="ARBA00022840"/>
    </source>
</evidence>
<dbReference type="GO" id="GO:0034040">
    <property type="term" value="F:ATPase-coupled lipid transmembrane transporter activity"/>
    <property type="evidence" value="ECO:0007669"/>
    <property type="project" value="TreeGrafter"/>
</dbReference>